<dbReference type="InterPro" id="IPR037185">
    <property type="entry name" value="EmrE-like"/>
</dbReference>
<feature type="transmembrane region" description="Helical" evidence="6">
    <location>
        <begin position="99"/>
        <end position="120"/>
    </location>
</feature>
<feature type="transmembrane region" description="Helical" evidence="6">
    <location>
        <begin position="126"/>
        <end position="143"/>
    </location>
</feature>
<feature type="transmembrane region" description="Helical" evidence="6">
    <location>
        <begin position="181"/>
        <end position="202"/>
    </location>
</feature>
<dbReference type="PANTHER" id="PTHR42920">
    <property type="entry name" value="OS03G0707200 PROTEIN-RELATED"/>
    <property type="match status" value="1"/>
</dbReference>
<name>A0ABT7SNF2_9GAMM</name>
<keyword evidence="3 6" id="KW-0812">Transmembrane</keyword>
<keyword evidence="9" id="KW-1185">Reference proteome</keyword>
<dbReference type="Pfam" id="PF00892">
    <property type="entry name" value="EamA"/>
    <property type="match status" value="2"/>
</dbReference>
<feature type="transmembrane region" description="Helical" evidence="6">
    <location>
        <begin position="241"/>
        <end position="264"/>
    </location>
</feature>
<evidence type="ECO:0000256" key="4">
    <source>
        <dbReference type="ARBA" id="ARBA00022989"/>
    </source>
</evidence>
<dbReference type="RefSeq" id="WP_289410376.1">
    <property type="nucleotide sequence ID" value="NZ_JAUCDY010000005.1"/>
</dbReference>
<dbReference type="InterPro" id="IPR051258">
    <property type="entry name" value="Diverse_Substrate_Transporter"/>
</dbReference>
<evidence type="ECO:0000256" key="1">
    <source>
        <dbReference type="ARBA" id="ARBA00004651"/>
    </source>
</evidence>
<dbReference type="SUPFAM" id="SSF103481">
    <property type="entry name" value="Multidrug resistance efflux transporter EmrE"/>
    <property type="match status" value="2"/>
</dbReference>
<reference evidence="8 9" key="1">
    <citation type="submission" date="2023-06" db="EMBL/GenBank/DDBJ databases">
        <title>Thiopseudomonas sp. CY1220 draft genome sequence.</title>
        <authorList>
            <person name="Zhao G."/>
            <person name="An M."/>
        </authorList>
    </citation>
    <scope>NUCLEOTIDE SEQUENCE [LARGE SCALE GENOMIC DNA]</scope>
    <source>
        <strain evidence="8 9">CY1220</strain>
    </source>
</reference>
<dbReference type="InterPro" id="IPR000620">
    <property type="entry name" value="EamA_dom"/>
</dbReference>
<evidence type="ECO:0000256" key="3">
    <source>
        <dbReference type="ARBA" id="ARBA00022692"/>
    </source>
</evidence>
<feature type="transmembrane region" description="Helical" evidence="6">
    <location>
        <begin position="36"/>
        <end position="55"/>
    </location>
</feature>
<evidence type="ECO:0000256" key="6">
    <source>
        <dbReference type="SAM" id="Phobius"/>
    </source>
</evidence>
<feature type="transmembrane region" description="Helical" evidence="6">
    <location>
        <begin position="6"/>
        <end position="24"/>
    </location>
</feature>
<feature type="transmembrane region" description="Helical" evidence="6">
    <location>
        <begin position="271"/>
        <end position="288"/>
    </location>
</feature>
<dbReference type="EMBL" id="JAUCDY010000005">
    <property type="protein sequence ID" value="MDM7857715.1"/>
    <property type="molecule type" value="Genomic_DNA"/>
</dbReference>
<keyword evidence="2" id="KW-1003">Cell membrane</keyword>
<evidence type="ECO:0000256" key="2">
    <source>
        <dbReference type="ARBA" id="ARBA00022475"/>
    </source>
</evidence>
<evidence type="ECO:0000259" key="7">
    <source>
        <dbReference type="Pfam" id="PF00892"/>
    </source>
</evidence>
<feature type="domain" description="EamA" evidence="7">
    <location>
        <begin position="7"/>
        <end position="143"/>
    </location>
</feature>
<keyword evidence="5 6" id="KW-0472">Membrane</keyword>
<gene>
    <name evidence="8" type="ORF">QEZ41_05415</name>
</gene>
<comment type="caution">
    <text evidence="8">The sequence shown here is derived from an EMBL/GenBank/DDBJ whole genome shotgun (WGS) entry which is preliminary data.</text>
</comment>
<keyword evidence="4 6" id="KW-1133">Transmembrane helix</keyword>
<proteinExistence type="predicted"/>
<feature type="transmembrane region" description="Helical" evidence="6">
    <location>
        <begin position="155"/>
        <end position="175"/>
    </location>
</feature>
<feature type="transmembrane region" description="Helical" evidence="6">
    <location>
        <begin position="67"/>
        <end position="87"/>
    </location>
</feature>
<feature type="domain" description="EamA" evidence="7">
    <location>
        <begin position="152"/>
        <end position="284"/>
    </location>
</feature>
<dbReference type="Proteomes" id="UP001241056">
    <property type="component" value="Unassembled WGS sequence"/>
</dbReference>
<evidence type="ECO:0000313" key="8">
    <source>
        <dbReference type="EMBL" id="MDM7857715.1"/>
    </source>
</evidence>
<dbReference type="PANTHER" id="PTHR42920:SF5">
    <property type="entry name" value="EAMA DOMAIN-CONTAINING PROTEIN"/>
    <property type="match status" value="1"/>
</dbReference>
<accession>A0ABT7SNF2</accession>
<organism evidence="8 9">
    <name type="scientific">Thiopseudomonas acetoxidans</name>
    <dbReference type="NCBI Taxonomy" id="3041622"/>
    <lineage>
        <taxon>Bacteria</taxon>
        <taxon>Pseudomonadati</taxon>
        <taxon>Pseudomonadota</taxon>
        <taxon>Gammaproteobacteria</taxon>
        <taxon>Pseudomonadales</taxon>
        <taxon>Pseudomonadaceae</taxon>
        <taxon>Thiopseudomonas</taxon>
    </lineage>
</organism>
<protein>
    <submittedName>
        <fullName evidence="8">DMT family transporter</fullName>
    </submittedName>
</protein>
<sequence length="304" mass="32564">MQNKRLLANLFMLTAAIIWGGALVAQRIGMDDIGPLLFSGIRFSLGAAVVLPFLLYRRHKALVQGQFLNAGLLRAGLLLGLLLTLGINLQQVGLLYTKVSNAGFISGLYVIFVPLIGLLFGIRTGFGVWLGALMAVAGLYMLSVQDSLAIARGDWLQLTGALVWALHVLALGYFAKRYDPLRLAFIQFLLCAVASLSAAAYFETMVWQNIKQAIPALAYAGILSVGVGFSLQAIAQKHAKAAHAAIILSLEGVFAALAAMLFLNEILNSKGYFGAALMLTGMLVAQLWPHNTTKEVTNLPGAHP</sequence>
<evidence type="ECO:0000256" key="5">
    <source>
        <dbReference type="ARBA" id="ARBA00023136"/>
    </source>
</evidence>
<evidence type="ECO:0000313" key="9">
    <source>
        <dbReference type="Proteomes" id="UP001241056"/>
    </source>
</evidence>
<feature type="transmembrane region" description="Helical" evidence="6">
    <location>
        <begin position="214"/>
        <end position="235"/>
    </location>
</feature>
<comment type="subcellular location">
    <subcellularLocation>
        <location evidence="1">Cell membrane</location>
        <topology evidence="1">Multi-pass membrane protein</topology>
    </subcellularLocation>
</comment>